<dbReference type="PANTHER" id="PTHR19446">
    <property type="entry name" value="REVERSE TRANSCRIPTASES"/>
    <property type="match status" value="1"/>
</dbReference>
<evidence type="ECO:0000313" key="1">
    <source>
        <dbReference type="EMBL" id="VDO93098.1"/>
    </source>
</evidence>
<keyword evidence="2" id="KW-1185">Reference proteome</keyword>
<dbReference type="Proteomes" id="UP000269396">
    <property type="component" value="Unassembled WGS sequence"/>
</dbReference>
<gene>
    <name evidence="1" type="ORF">SMTD_LOCUS3210</name>
</gene>
<dbReference type="STRING" id="31246.A0A183NM74"/>
<evidence type="ECO:0000313" key="2">
    <source>
        <dbReference type="Proteomes" id="UP000269396"/>
    </source>
</evidence>
<organism evidence="1 2">
    <name type="scientific">Schistosoma mattheei</name>
    <dbReference type="NCBI Taxonomy" id="31246"/>
    <lineage>
        <taxon>Eukaryota</taxon>
        <taxon>Metazoa</taxon>
        <taxon>Spiralia</taxon>
        <taxon>Lophotrochozoa</taxon>
        <taxon>Platyhelminthes</taxon>
        <taxon>Trematoda</taxon>
        <taxon>Digenea</taxon>
        <taxon>Strigeidida</taxon>
        <taxon>Schistosomatoidea</taxon>
        <taxon>Schistosomatidae</taxon>
        <taxon>Schistosoma</taxon>
    </lineage>
</organism>
<dbReference type="AlphaFoldDB" id="A0A183NM74"/>
<reference evidence="1 2" key="1">
    <citation type="submission" date="2018-11" db="EMBL/GenBank/DDBJ databases">
        <authorList>
            <consortium name="Pathogen Informatics"/>
        </authorList>
    </citation>
    <scope>NUCLEOTIDE SEQUENCE [LARGE SCALE GENOMIC DNA]</scope>
    <source>
        <strain>Denwood</strain>
        <strain evidence="2">Zambia</strain>
    </source>
</reference>
<proteinExistence type="predicted"/>
<sequence length="241" mass="27575">MAQAEYTEVNKEMKKNIRTDERKYVEDLAMTQKRITREGNMRQLYDTTKKLAGNYRKPERSLKNKEGKVTTNFEEQRNRQVEHFEELLNRPNPLYPPNTEAEPTDLPIDVGPPTTEEISMAIRQIKSGKAAGPDNITAETLKADVGVTARILHILFSKTSDEEQVAKDWKGHLTKIPKKGNLNRCDNYRGITLLSIPGSLLNRIKDCVDAQLRDQQAEFHKDRSSTDQIATLRIIVKQSIE</sequence>
<accession>A0A183NM74</accession>
<protein>
    <submittedName>
        <fullName evidence="1">Uncharacterized protein</fullName>
    </submittedName>
</protein>
<name>A0A183NM74_9TREM</name>
<dbReference type="EMBL" id="UZAL01005425">
    <property type="protein sequence ID" value="VDO93098.1"/>
    <property type="molecule type" value="Genomic_DNA"/>
</dbReference>